<dbReference type="EMBL" id="CDMY01000411">
    <property type="protein sequence ID" value="CEM11216.1"/>
    <property type="molecule type" value="Genomic_DNA"/>
</dbReference>
<feature type="compositionally biased region" description="Basic and acidic residues" evidence="1">
    <location>
        <begin position="111"/>
        <end position="122"/>
    </location>
</feature>
<name>A0A0G4FED5_VITBC</name>
<sequence>MSDYVFASLEEDEKVKDAVNGRLNLLSPRDELDCPKDELGWPDRKHLYAAHNTTPFRVHIVCRLKHGGVYKFFKKSPVLSADREDIDRAIEMAVEYREWAREKVRSLKLEAEAAKAKDRADEEGVASRTRAGKKRKREQEVPTEDD</sequence>
<dbReference type="VEuPathDB" id="CryptoDB:Vbra_4401"/>
<evidence type="ECO:0000313" key="3">
    <source>
        <dbReference type="Proteomes" id="UP000041254"/>
    </source>
</evidence>
<accession>A0A0G4FED5</accession>
<proteinExistence type="predicted"/>
<gene>
    <name evidence="2" type="ORF">Vbra_4401</name>
</gene>
<protein>
    <submittedName>
        <fullName evidence="2">Uncharacterized protein</fullName>
    </submittedName>
</protein>
<dbReference type="Proteomes" id="UP000041254">
    <property type="component" value="Unassembled WGS sequence"/>
</dbReference>
<evidence type="ECO:0000256" key="1">
    <source>
        <dbReference type="SAM" id="MobiDB-lite"/>
    </source>
</evidence>
<dbReference type="InParanoid" id="A0A0G4FED5"/>
<feature type="region of interest" description="Disordered" evidence="1">
    <location>
        <begin position="111"/>
        <end position="146"/>
    </location>
</feature>
<organism evidence="2 3">
    <name type="scientific">Vitrella brassicaformis (strain CCMP3155)</name>
    <dbReference type="NCBI Taxonomy" id="1169540"/>
    <lineage>
        <taxon>Eukaryota</taxon>
        <taxon>Sar</taxon>
        <taxon>Alveolata</taxon>
        <taxon>Colpodellida</taxon>
        <taxon>Vitrellaceae</taxon>
        <taxon>Vitrella</taxon>
    </lineage>
</organism>
<dbReference type="AlphaFoldDB" id="A0A0G4FED5"/>
<evidence type="ECO:0000313" key="2">
    <source>
        <dbReference type="EMBL" id="CEM11216.1"/>
    </source>
</evidence>
<keyword evidence="3" id="KW-1185">Reference proteome</keyword>
<reference evidence="2 3" key="1">
    <citation type="submission" date="2014-11" db="EMBL/GenBank/DDBJ databases">
        <authorList>
            <person name="Zhu J."/>
            <person name="Qi W."/>
            <person name="Song R."/>
        </authorList>
    </citation>
    <scope>NUCLEOTIDE SEQUENCE [LARGE SCALE GENOMIC DNA]</scope>
</reference>